<evidence type="ECO:0000256" key="1">
    <source>
        <dbReference type="SAM" id="MobiDB-lite"/>
    </source>
</evidence>
<proteinExistence type="predicted"/>
<organism evidence="2 3">
    <name type="scientific">Sodaliphilus pleomorphus</name>
    <dbReference type="NCBI Taxonomy" id="2606626"/>
    <lineage>
        <taxon>Bacteria</taxon>
        <taxon>Pseudomonadati</taxon>
        <taxon>Bacteroidota</taxon>
        <taxon>Bacteroidia</taxon>
        <taxon>Bacteroidales</taxon>
        <taxon>Muribaculaceae</taxon>
        <taxon>Sodaliphilus</taxon>
    </lineage>
</organism>
<name>A0A6L5X7G0_9BACT</name>
<accession>A0A6L5X7G0</accession>
<reference evidence="2 3" key="1">
    <citation type="submission" date="2019-08" db="EMBL/GenBank/DDBJ databases">
        <title>In-depth cultivation of the pig gut microbiome towards novel bacterial diversity and tailored functional studies.</title>
        <authorList>
            <person name="Wylensek D."/>
            <person name="Hitch T.C.A."/>
            <person name="Clavel T."/>
        </authorList>
    </citation>
    <scope>NUCLEOTIDE SEQUENCE [LARGE SCALE GENOMIC DNA]</scope>
    <source>
        <strain evidence="2 3">Oil-RF-744-WCA-WT-10</strain>
    </source>
</reference>
<dbReference type="AlphaFoldDB" id="A0A6L5X7G0"/>
<evidence type="ECO:0000313" key="3">
    <source>
        <dbReference type="Proteomes" id="UP000483362"/>
    </source>
</evidence>
<evidence type="ECO:0000313" key="2">
    <source>
        <dbReference type="EMBL" id="MSS16200.1"/>
    </source>
</evidence>
<dbReference type="Proteomes" id="UP000483362">
    <property type="component" value="Unassembled WGS sequence"/>
</dbReference>
<dbReference type="EMBL" id="VULT01000001">
    <property type="protein sequence ID" value="MSS16200.1"/>
    <property type="molecule type" value="Genomic_DNA"/>
</dbReference>
<keyword evidence="3" id="KW-1185">Reference proteome</keyword>
<protein>
    <submittedName>
        <fullName evidence="2">Phage prohead protein</fullName>
    </submittedName>
</protein>
<comment type="caution">
    <text evidence="2">The sequence shown here is derived from an EMBL/GenBank/DDBJ whole genome shotgun (WGS) entry which is preliminary data.</text>
</comment>
<sequence>MKEMYQRLLYKTKANDLDEAKGIVTVAVNGIGIVDSQNDISMPGSFNKTLKENIGRMKWFLNHDTTQLLGVPLEGEERDGNLVMTGQLNLAKQIGRDTLEDYKLYASAGRTLEHSIGVQAIKRDPEDKRKVLEWKMWEYSTLTSWGSNPQTFLVGIKNDNPSDVRANIEFIRNALKMRYSDERLKQYEMRLDMLNKALEGAVVVTCPYCGEEFVWDEAERHTFDQQVLDAAGSYLSWLADGIVREEMNKLKPEIRAAVLAILSPVLSKCDGKIDAKLVQKSLTDLTEYAYCPHCYARVYSSSITLGQETPAAEKTEDEPSEDTRDEDEEQEKKAATGTFFGSLNAAIEKH</sequence>
<dbReference type="RefSeq" id="WP_154328015.1">
    <property type="nucleotide sequence ID" value="NZ_CP045696.1"/>
</dbReference>
<feature type="compositionally biased region" description="Acidic residues" evidence="1">
    <location>
        <begin position="315"/>
        <end position="329"/>
    </location>
</feature>
<feature type="region of interest" description="Disordered" evidence="1">
    <location>
        <begin position="307"/>
        <end position="350"/>
    </location>
</feature>
<gene>
    <name evidence="2" type="ORF">FYJ29_00195</name>
</gene>